<feature type="region of interest" description="Disordered" evidence="1">
    <location>
        <begin position="242"/>
        <end position="283"/>
    </location>
</feature>
<accession>A0ABW1G8S9</accession>
<reference evidence="5" key="1">
    <citation type="journal article" date="2019" name="Int. J. Syst. Evol. Microbiol.">
        <title>The Global Catalogue of Microorganisms (GCM) 10K type strain sequencing project: providing services to taxonomists for standard genome sequencing and annotation.</title>
        <authorList>
            <consortium name="The Broad Institute Genomics Platform"/>
            <consortium name="The Broad Institute Genome Sequencing Center for Infectious Disease"/>
            <person name="Wu L."/>
            <person name="Ma J."/>
        </authorList>
    </citation>
    <scope>NUCLEOTIDE SEQUENCE [LARGE SCALE GENOMIC DNA]</scope>
    <source>
        <strain evidence="5">JCM 4816</strain>
    </source>
</reference>
<name>A0ABW1G8S9_9ACTN</name>
<proteinExistence type="predicted"/>
<keyword evidence="2" id="KW-1133">Transmembrane helix</keyword>
<sequence length="283" mass="29578">MTSAPATRTAPDLSWRRPALLGALLLAVLLALAALTRTAALTHADLRADRAVQPLRSHAATTAFLWLTDASAEVVGLAALAAGLLVLLARRRPRDAVRLLLTAGGAWGLALVLKTALDRPRPPSVLWVRPPDATGSFPSGHDTTATVLVVVVLLTLAGTGRARRIATACAVVFALAVGFGRIYLGDHYPTDVLGSYLTVAATALLVRAAAELPVEPMSWRGRRSAAACLRPAARETHDTAAVPALVRPPGHPHGLALPADRADQPEPEHGTPRPGPVQGNRTP</sequence>
<dbReference type="SMART" id="SM00014">
    <property type="entry name" value="acidPPc"/>
    <property type="match status" value="1"/>
</dbReference>
<comment type="caution">
    <text evidence="4">The sequence shown here is derived from an EMBL/GenBank/DDBJ whole genome shotgun (WGS) entry which is preliminary data.</text>
</comment>
<dbReference type="RefSeq" id="WP_380589667.1">
    <property type="nucleotide sequence ID" value="NZ_JBHSQJ010000147.1"/>
</dbReference>
<dbReference type="PANTHER" id="PTHR14969:SF13">
    <property type="entry name" value="AT30094P"/>
    <property type="match status" value="1"/>
</dbReference>
<evidence type="ECO:0000256" key="1">
    <source>
        <dbReference type="SAM" id="MobiDB-lite"/>
    </source>
</evidence>
<keyword evidence="5" id="KW-1185">Reference proteome</keyword>
<evidence type="ECO:0000313" key="4">
    <source>
        <dbReference type="EMBL" id="MFC5911174.1"/>
    </source>
</evidence>
<dbReference type="EMBL" id="JBHSQJ010000147">
    <property type="protein sequence ID" value="MFC5911174.1"/>
    <property type="molecule type" value="Genomic_DNA"/>
</dbReference>
<keyword evidence="2" id="KW-0472">Membrane</keyword>
<keyword evidence="2" id="KW-0812">Transmembrane</keyword>
<dbReference type="Proteomes" id="UP001596174">
    <property type="component" value="Unassembled WGS sequence"/>
</dbReference>
<evidence type="ECO:0000313" key="5">
    <source>
        <dbReference type="Proteomes" id="UP001596174"/>
    </source>
</evidence>
<protein>
    <submittedName>
        <fullName evidence="4">Phosphatase PAP2 family protein</fullName>
    </submittedName>
</protein>
<feature type="transmembrane region" description="Helical" evidence="2">
    <location>
        <begin position="196"/>
        <end position="214"/>
    </location>
</feature>
<feature type="transmembrane region" description="Helical" evidence="2">
    <location>
        <begin position="64"/>
        <end position="87"/>
    </location>
</feature>
<organism evidence="4 5">
    <name type="scientific">Streptacidiphilus monticola</name>
    <dbReference type="NCBI Taxonomy" id="2161674"/>
    <lineage>
        <taxon>Bacteria</taxon>
        <taxon>Bacillati</taxon>
        <taxon>Actinomycetota</taxon>
        <taxon>Actinomycetes</taxon>
        <taxon>Kitasatosporales</taxon>
        <taxon>Streptomycetaceae</taxon>
        <taxon>Streptacidiphilus</taxon>
    </lineage>
</organism>
<dbReference type="InterPro" id="IPR000326">
    <property type="entry name" value="PAP2/HPO"/>
</dbReference>
<dbReference type="InterPro" id="IPR036938">
    <property type="entry name" value="PAP2/HPO_sf"/>
</dbReference>
<dbReference type="PANTHER" id="PTHR14969">
    <property type="entry name" value="SPHINGOSINE-1-PHOSPHATE PHOSPHOHYDROLASE"/>
    <property type="match status" value="1"/>
</dbReference>
<evidence type="ECO:0000256" key="2">
    <source>
        <dbReference type="SAM" id="Phobius"/>
    </source>
</evidence>
<dbReference type="Gene3D" id="1.20.144.10">
    <property type="entry name" value="Phosphatidic acid phosphatase type 2/haloperoxidase"/>
    <property type="match status" value="1"/>
</dbReference>
<feature type="transmembrane region" description="Helical" evidence="2">
    <location>
        <begin position="165"/>
        <end position="184"/>
    </location>
</feature>
<feature type="domain" description="Phosphatidic acid phosphatase type 2/haloperoxidase" evidence="3">
    <location>
        <begin position="96"/>
        <end position="207"/>
    </location>
</feature>
<dbReference type="SUPFAM" id="SSF48317">
    <property type="entry name" value="Acid phosphatase/Vanadium-dependent haloperoxidase"/>
    <property type="match status" value="1"/>
</dbReference>
<feature type="compositionally biased region" description="Basic and acidic residues" evidence="1">
    <location>
        <begin position="260"/>
        <end position="271"/>
    </location>
</feature>
<feature type="transmembrane region" description="Helical" evidence="2">
    <location>
        <begin position="137"/>
        <end position="158"/>
    </location>
</feature>
<evidence type="ECO:0000259" key="3">
    <source>
        <dbReference type="SMART" id="SM00014"/>
    </source>
</evidence>
<dbReference type="Pfam" id="PF01569">
    <property type="entry name" value="PAP2"/>
    <property type="match status" value="1"/>
</dbReference>
<feature type="transmembrane region" description="Helical" evidence="2">
    <location>
        <begin position="99"/>
        <end position="117"/>
    </location>
</feature>
<gene>
    <name evidence="4" type="ORF">ACFP3V_28705</name>
</gene>